<dbReference type="CDD" id="cd17245">
    <property type="entry name" value="RMtype1_S_TteMORF1547P-TRD2-CR2_Aco12261I-TRD1-CR1_like"/>
    <property type="match status" value="1"/>
</dbReference>
<dbReference type="PANTHER" id="PTHR30408:SF12">
    <property type="entry name" value="TYPE I RESTRICTION ENZYME MJAVIII SPECIFICITY SUBUNIT"/>
    <property type="match status" value="1"/>
</dbReference>
<evidence type="ECO:0000256" key="3">
    <source>
        <dbReference type="ARBA" id="ARBA00023125"/>
    </source>
</evidence>
<feature type="domain" description="Type I restriction modification DNA specificity" evidence="4">
    <location>
        <begin position="109"/>
        <end position="276"/>
    </location>
</feature>
<gene>
    <name evidence="5" type="ORF">CSW40_04220</name>
</gene>
<proteinExistence type="inferred from homology"/>
<reference evidence="5 6" key="1">
    <citation type="journal article" date="2019" name="Extremophiles">
        <title>Biogeography of thermophiles and predominance of Thermus scotoductus in domestic water heaters.</title>
        <authorList>
            <person name="Wilpiszeski R.L."/>
            <person name="Zhang Z."/>
            <person name="House C.H."/>
        </authorList>
    </citation>
    <scope>NUCLEOTIDE SEQUENCE [LARGE SCALE GENOMIC DNA]</scope>
    <source>
        <strain evidence="5 6">27_S27</strain>
    </source>
</reference>
<evidence type="ECO:0000256" key="1">
    <source>
        <dbReference type="ARBA" id="ARBA00010923"/>
    </source>
</evidence>
<dbReference type="Pfam" id="PF01420">
    <property type="entry name" value="Methylase_S"/>
    <property type="match status" value="2"/>
</dbReference>
<name>A0A430RZX5_THESC</name>
<evidence type="ECO:0000313" key="6">
    <source>
        <dbReference type="Proteomes" id="UP000286712"/>
    </source>
</evidence>
<evidence type="ECO:0000259" key="4">
    <source>
        <dbReference type="Pfam" id="PF01420"/>
    </source>
</evidence>
<dbReference type="SUPFAM" id="SSF116734">
    <property type="entry name" value="DNA methylase specificity domain"/>
    <property type="match status" value="2"/>
</dbReference>
<keyword evidence="3" id="KW-0238">DNA-binding</keyword>
<comment type="caution">
    <text evidence="5">The sequence shown here is derived from an EMBL/GenBank/DDBJ whole genome shotgun (WGS) entry which is preliminary data.</text>
</comment>
<dbReference type="EMBL" id="PELW01000092">
    <property type="protein sequence ID" value="RTH26804.1"/>
    <property type="molecule type" value="Genomic_DNA"/>
</dbReference>
<dbReference type="AlphaFoldDB" id="A0A430RZX5"/>
<organism evidence="5 6">
    <name type="scientific">Thermus scotoductus</name>
    <dbReference type="NCBI Taxonomy" id="37636"/>
    <lineage>
        <taxon>Bacteria</taxon>
        <taxon>Thermotogati</taxon>
        <taxon>Deinococcota</taxon>
        <taxon>Deinococci</taxon>
        <taxon>Thermales</taxon>
        <taxon>Thermaceae</taxon>
        <taxon>Thermus</taxon>
    </lineage>
</organism>
<dbReference type="InterPro" id="IPR044946">
    <property type="entry name" value="Restrct_endonuc_typeI_TRD_sf"/>
</dbReference>
<accession>A0A430RZX5</accession>
<sequence length="302" mass="34127">MDVFRHDTLAGEAAGQGRISWRRGLLQQFLRLSEIKETKIPLPPLPEQRAIAHVLRTVQEAKEATERVITALRELKKSLMRHLFTYGPVPVDAIERVELQETEIGPLPAHWRVVRLREVASFTMGQSPPSSTYNTSGEGLPFLQGKAEFGEVYPTPVKWCSQPKKVASRGSILISVRAPVGDVNVAREDYCIGRGLAAINGNEVLNNWFLFYLLIFTKRRLEDSGTGSTFKSINKGVLQNFLIPLPPLPEQREIARMLQAIDARIEAEEKKKTALEALFRTLLHHLMTAKIRVRNFELSVKR</sequence>
<comment type="similarity">
    <text evidence="1">Belongs to the type-I restriction system S methylase family.</text>
</comment>
<keyword evidence="2" id="KW-0680">Restriction system</keyword>
<dbReference type="GO" id="GO:0009307">
    <property type="term" value="P:DNA restriction-modification system"/>
    <property type="evidence" value="ECO:0007669"/>
    <property type="project" value="UniProtKB-KW"/>
</dbReference>
<dbReference type="Gene3D" id="3.90.220.20">
    <property type="entry name" value="DNA methylase specificity domains"/>
    <property type="match status" value="2"/>
</dbReference>
<dbReference type="GO" id="GO:0003677">
    <property type="term" value="F:DNA binding"/>
    <property type="evidence" value="ECO:0007669"/>
    <property type="project" value="UniProtKB-KW"/>
</dbReference>
<dbReference type="Proteomes" id="UP000286712">
    <property type="component" value="Unassembled WGS sequence"/>
</dbReference>
<evidence type="ECO:0000313" key="5">
    <source>
        <dbReference type="EMBL" id="RTH26804.1"/>
    </source>
</evidence>
<feature type="domain" description="Type I restriction modification DNA specificity" evidence="4">
    <location>
        <begin position="29"/>
        <end position="67"/>
    </location>
</feature>
<evidence type="ECO:0000256" key="2">
    <source>
        <dbReference type="ARBA" id="ARBA00022747"/>
    </source>
</evidence>
<dbReference type="PANTHER" id="PTHR30408">
    <property type="entry name" value="TYPE-1 RESTRICTION ENZYME ECOKI SPECIFICITY PROTEIN"/>
    <property type="match status" value="1"/>
</dbReference>
<dbReference type="InterPro" id="IPR000055">
    <property type="entry name" value="Restrct_endonuc_typeI_TRD"/>
</dbReference>
<dbReference type="InterPro" id="IPR052021">
    <property type="entry name" value="Type-I_RS_S_subunit"/>
</dbReference>
<protein>
    <recommendedName>
        <fullName evidence="4">Type I restriction modification DNA specificity domain-containing protein</fullName>
    </recommendedName>
</protein>